<dbReference type="PROSITE" id="PS50021">
    <property type="entry name" value="CH"/>
    <property type="match status" value="1"/>
</dbReference>
<dbReference type="Pfam" id="PF00412">
    <property type="entry name" value="LIM"/>
    <property type="match status" value="1"/>
</dbReference>
<dbReference type="Bgee" id="ENSACLG00000000838">
    <property type="expression patterns" value="Expressed in muscle tissue and 6 other cell types or tissues"/>
</dbReference>
<evidence type="ECO:0000256" key="3">
    <source>
        <dbReference type="ARBA" id="ARBA00004496"/>
    </source>
</evidence>
<dbReference type="Pfam" id="PF25413">
    <property type="entry name" value="Rossman_Mical"/>
    <property type="match status" value="1"/>
</dbReference>
<dbReference type="InterPro" id="IPR036188">
    <property type="entry name" value="FAD/NAD-bd_sf"/>
</dbReference>
<dbReference type="PANTHER" id="PTHR23167:SF39">
    <property type="entry name" value="[F-ACTIN]-MONOOXYGENASE MICAL2"/>
    <property type="match status" value="1"/>
</dbReference>
<reference evidence="21" key="3">
    <citation type="submission" date="2025-08" db="UniProtKB">
        <authorList>
            <consortium name="Ensembl"/>
        </authorList>
    </citation>
    <scope>IDENTIFICATION</scope>
</reference>
<dbReference type="EC" id="1.14.13.225" evidence="5"/>
<keyword evidence="9" id="KW-0274">FAD</keyword>
<dbReference type="InterPro" id="IPR001781">
    <property type="entry name" value="Znf_LIM"/>
</dbReference>
<dbReference type="InterPro" id="IPR002938">
    <property type="entry name" value="FAD-bd"/>
</dbReference>
<comment type="similarity">
    <text evidence="4">Belongs to the Mical family.</text>
</comment>
<sequence>MGETEEERDNVGKLFENFIQASTCKGALQAFNVLCRCQNLDPAEHSTFYNSLKAKVTSWKAKALWSKLDKRMSHKEYRKGQACAGTKCLIIGGGPCGLRTAIELALLGAKVVVIEKRDSFSRNNVLHLWPYTIHDLRGLGAKKFYGKFCAGAIDHISIQQLQLILLKVALIVAVEFHINVEFVNLLEPQENEGVGWRAAIQPADHPVANFEFDVVVGADGRRNTLEGFKRKEFRGKLAIAITANFINRNTTAEAKVEEISGVAFIFNQKFFLDLKEETGIDLENIVYYKDNTHYFVMTAKKQSLLDKGVVINDYSDTEMLLSGENVNQEALLCYAREAADFGTNYQLPTLDFAMNHCGQPDVAMFDFTNMYASENAALVRERFGHQLLVALVGDSLLEPFWPMGTGCARGFLAAFDTAWMVKSWAQGQPVLEVLAERESIYRLLPQTTPENIAKNFEQYTLDPATRYPNLNSTCIRPHQVRHLYISGQLNPCSLERAATIRRPVNLSRHDSEVRPARLLTWCQKQTEGYRNVIITDLASSWKNGIALCALIHRFKPQLIDFDSLNDEDHVANLQLAFDISEREFGIRPFTSAKELSKEEELDKTKMINYLSKFYELFRGTPLPASGALLYYSVLLVIATEAWYSNGSTVRDRPDPKENKVRSMATQLLAKFENKPNYTIRKTQVETIHQYVSKYIRAGSLKRKLRLSLSVSVIVTDLKFTCMILLFSQGGSVRRAFPPSGDKCHSCQKRVYMVERICTEGLYFHRECFRCSTCSSVLRQGAHAFHSEEGMLLQMPRSSLVAASSTCYHFVHVHKHLPDVYLLFMMTL</sequence>
<keyword evidence="10 18" id="KW-0862">Zinc</keyword>
<keyword evidence="6" id="KW-0963">Cytoplasm</keyword>
<keyword evidence="12" id="KW-0560">Oxidoreductase</keyword>
<evidence type="ECO:0000259" key="19">
    <source>
        <dbReference type="PROSITE" id="PS50021"/>
    </source>
</evidence>
<reference evidence="22" key="2">
    <citation type="submission" date="2023-03" db="EMBL/GenBank/DDBJ databases">
        <authorList>
            <consortium name="Wellcome Sanger Institute Data Sharing"/>
        </authorList>
    </citation>
    <scope>NUCLEOTIDE SEQUENCE [LARGE SCALE GENOMIC DNA]</scope>
</reference>
<evidence type="ECO:0000259" key="20">
    <source>
        <dbReference type="PROSITE" id="PS50023"/>
    </source>
</evidence>
<dbReference type="GO" id="GO:0005634">
    <property type="term" value="C:nucleus"/>
    <property type="evidence" value="ECO:0007669"/>
    <property type="project" value="UniProtKB-SubCell"/>
</dbReference>
<dbReference type="InterPro" id="IPR057494">
    <property type="entry name" value="Rossman_Mical"/>
</dbReference>
<dbReference type="Pfam" id="PF01494">
    <property type="entry name" value="FAD_binding_3"/>
    <property type="match status" value="1"/>
</dbReference>
<evidence type="ECO:0000313" key="21">
    <source>
        <dbReference type="Ensembl" id="ENSACLP00000001231.2"/>
    </source>
</evidence>
<evidence type="ECO:0000256" key="16">
    <source>
        <dbReference type="ARBA" id="ARBA00023242"/>
    </source>
</evidence>
<accession>A0A3P8N8Z9</accession>
<dbReference type="Gene3D" id="1.10.418.10">
    <property type="entry name" value="Calponin-like domain"/>
    <property type="match status" value="1"/>
</dbReference>
<evidence type="ECO:0000256" key="11">
    <source>
        <dbReference type="ARBA" id="ARBA00022857"/>
    </source>
</evidence>
<evidence type="ECO:0000256" key="17">
    <source>
        <dbReference type="ARBA" id="ARBA00049522"/>
    </source>
</evidence>
<dbReference type="PROSITE" id="PS50023">
    <property type="entry name" value="LIM_DOMAIN_2"/>
    <property type="match status" value="1"/>
</dbReference>
<dbReference type="SMART" id="SM00033">
    <property type="entry name" value="CH"/>
    <property type="match status" value="1"/>
</dbReference>
<dbReference type="GO" id="GO:0120501">
    <property type="term" value="F:F-actin monooxygenase activity"/>
    <property type="evidence" value="ECO:0007669"/>
    <property type="project" value="UniProtKB-EC"/>
</dbReference>
<dbReference type="SUPFAM" id="SSF47576">
    <property type="entry name" value="Calponin-homology domain, CH-domain"/>
    <property type="match status" value="1"/>
</dbReference>
<evidence type="ECO:0000256" key="4">
    <source>
        <dbReference type="ARBA" id="ARBA00008223"/>
    </source>
</evidence>
<evidence type="ECO:0000256" key="6">
    <source>
        <dbReference type="ARBA" id="ARBA00022490"/>
    </source>
</evidence>
<comment type="cofactor">
    <cofactor evidence="1">
        <name>FAD</name>
        <dbReference type="ChEBI" id="CHEBI:57692"/>
    </cofactor>
</comment>
<dbReference type="SMART" id="SM00132">
    <property type="entry name" value="LIM"/>
    <property type="match status" value="1"/>
</dbReference>
<keyword evidence="8 18" id="KW-0479">Metal-binding</keyword>
<dbReference type="AlphaFoldDB" id="A0A3P8N8Z9"/>
<comment type="subcellular location">
    <subcellularLocation>
        <location evidence="3">Cytoplasm</location>
    </subcellularLocation>
    <subcellularLocation>
        <location evidence="2">Nucleus</location>
    </subcellularLocation>
</comment>
<keyword evidence="14 18" id="KW-0440">LIM domain</keyword>
<proteinExistence type="inferred from homology"/>
<dbReference type="InterPro" id="IPR050540">
    <property type="entry name" value="F-actin_Monoox_Mical"/>
</dbReference>
<dbReference type="PROSITE" id="PS00478">
    <property type="entry name" value="LIM_DOMAIN_1"/>
    <property type="match status" value="1"/>
</dbReference>
<evidence type="ECO:0000256" key="1">
    <source>
        <dbReference type="ARBA" id="ARBA00001974"/>
    </source>
</evidence>
<dbReference type="Pfam" id="PF00307">
    <property type="entry name" value="CH"/>
    <property type="match status" value="1"/>
</dbReference>
<dbReference type="InterPro" id="IPR001715">
    <property type="entry name" value="CH_dom"/>
</dbReference>
<dbReference type="InterPro" id="IPR036872">
    <property type="entry name" value="CH_dom_sf"/>
</dbReference>
<evidence type="ECO:0000313" key="22">
    <source>
        <dbReference type="Proteomes" id="UP000265100"/>
    </source>
</evidence>
<dbReference type="GeneTree" id="ENSGT00940000158780"/>
<keyword evidence="15" id="KW-0009">Actin-binding</keyword>
<evidence type="ECO:0000256" key="2">
    <source>
        <dbReference type="ARBA" id="ARBA00004123"/>
    </source>
</evidence>
<dbReference type="GO" id="GO:0071949">
    <property type="term" value="F:FAD binding"/>
    <property type="evidence" value="ECO:0007669"/>
    <property type="project" value="InterPro"/>
</dbReference>
<evidence type="ECO:0000256" key="13">
    <source>
        <dbReference type="ARBA" id="ARBA00023033"/>
    </source>
</evidence>
<evidence type="ECO:0000256" key="14">
    <source>
        <dbReference type="ARBA" id="ARBA00023038"/>
    </source>
</evidence>
<dbReference type="FunFam" id="3.50.50.60:FF:000004">
    <property type="entry name" value="protein-methionine sulfoxide oxidase MICAL2 isoform X1"/>
    <property type="match status" value="1"/>
</dbReference>
<evidence type="ECO:0000256" key="8">
    <source>
        <dbReference type="ARBA" id="ARBA00022723"/>
    </source>
</evidence>
<keyword evidence="7" id="KW-0285">Flavoprotein</keyword>
<feature type="domain" description="LIM zinc-binding" evidence="20">
    <location>
        <begin position="741"/>
        <end position="805"/>
    </location>
</feature>
<reference evidence="21" key="4">
    <citation type="submission" date="2025-09" db="UniProtKB">
        <authorList>
            <consortium name="Ensembl"/>
        </authorList>
    </citation>
    <scope>IDENTIFICATION</scope>
</reference>
<dbReference type="Proteomes" id="UP000265100">
    <property type="component" value="Chromosome 1"/>
</dbReference>
<evidence type="ECO:0000256" key="15">
    <source>
        <dbReference type="ARBA" id="ARBA00023203"/>
    </source>
</evidence>
<dbReference type="PANTHER" id="PTHR23167">
    <property type="entry name" value="CALPONIN HOMOLOGY DOMAIN-CONTAINING PROTEIN DDB_G0272472-RELATED"/>
    <property type="match status" value="1"/>
</dbReference>
<evidence type="ECO:0000256" key="5">
    <source>
        <dbReference type="ARBA" id="ARBA00012709"/>
    </source>
</evidence>
<dbReference type="SUPFAM" id="SSF51905">
    <property type="entry name" value="FAD/NAD(P)-binding domain"/>
    <property type="match status" value="1"/>
</dbReference>
<dbReference type="GO" id="GO:0046872">
    <property type="term" value="F:metal ion binding"/>
    <property type="evidence" value="ECO:0007669"/>
    <property type="project" value="UniProtKB-KW"/>
</dbReference>
<dbReference type="GO" id="GO:0005737">
    <property type="term" value="C:cytoplasm"/>
    <property type="evidence" value="ECO:0007669"/>
    <property type="project" value="UniProtKB-SubCell"/>
</dbReference>
<dbReference type="SUPFAM" id="SSF57716">
    <property type="entry name" value="Glucocorticoid receptor-like (DNA-binding domain)"/>
    <property type="match status" value="1"/>
</dbReference>
<keyword evidence="16" id="KW-0539">Nucleus</keyword>
<dbReference type="GO" id="GO:0003779">
    <property type="term" value="F:actin binding"/>
    <property type="evidence" value="ECO:0007669"/>
    <property type="project" value="UniProtKB-KW"/>
</dbReference>
<organism evidence="21 22">
    <name type="scientific">Astatotilapia calliptera</name>
    <name type="common">Eastern happy</name>
    <name type="synonym">Chromis callipterus</name>
    <dbReference type="NCBI Taxonomy" id="8154"/>
    <lineage>
        <taxon>Eukaryota</taxon>
        <taxon>Metazoa</taxon>
        <taxon>Chordata</taxon>
        <taxon>Craniata</taxon>
        <taxon>Vertebrata</taxon>
        <taxon>Euteleostomi</taxon>
        <taxon>Actinopterygii</taxon>
        <taxon>Neopterygii</taxon>
        <taxon>Teleostei</taxon>
        <taxon>Neoteleostei</taxon>
        <taxon>Acanthomorphata</taxon>
        <taxon>Ovalentaria</taxon>
        <taxon>Cichlomorphae</taxon>
        <taxon>Cichliformes</taxon>
        <taxon>Cichlidae</taxon>
        <taxon>African cichlids</taxon>
        <taxon>Pseudocrenilabrinae</taxon>
        <taxon>Haplochromini</taxon>
        <taxon>Astatotilapia</taxon>
    </lineage>
</organism>
<evidence type="ECO:0000256" key="10">
    <source>
        <dbReference type="ARBA" id="ARBA00022833"/>
    </source>
</evidence>
<comment type="catalytic activity">
    <reaction evidence="17">
        <text>L-methionyl-[F-actin] + NADPH + O2 + H(+) = L-methionyl-(R)-S-oxide-[F-actin] + NADP(+) + H2O</text>
        <dbReference type="Rhea" id="RHEA:51308"/>
        <dbReference type="Rhea" id="RHEA-COMP:12953"/>
        <dbReference type="Rhea" id="RHEA-COMP:12956"/>
        <dbReference type="ChEBI" id="CHEBI:15377"/>
        <dbReference type="ChEBI" id="CHEBI:15378"/>
        <dbReference type="ChEBI" id="CHEBI:15379"/>
        <dbReference type="ChEBI" id="CHEBI:16044"/>
        <dbReference type="ChEBI" id="CHEBI:45764"/>
        <dbReference type="ChEBI" id="CHEBI:57783"/>
        <dbReference type="ChEBI" id="CHEBI:58349"/>
        <dbReference type="EC" id="1.14.13.225"/>
    </reaction>
</comment>
<keyword evidence="13" id="KW-0503">Monooxygenase</keyword>
<evidence type="ECO:0000256" key="12">
    <source>
        <dbReference type="ARBA" id="ARBA00023002"/>
    </source>
</evidence>
<dbReference type="Gene3D" id="2.10.110.10">
    <property type="entry name" value="Cysteine Rich Protein"/>
    <property type="match status" value="1"/>
</dbReference>
<keyword evidence="22" id="KW-1185">Reference proteome</keyword>
<evidence type="ECO:0000256" key="7">
    <source>
        <dbReference type="ARBA" id="ARBA00022630"/>
    </source>
</evidence>
<evidence type="ECO:0000256" key="9">
    <source>
        <dbReference type="ARBA" id="ARBA00022827"/>
    </source>
</evidence>
<evidence type="ECO:0000256" key="18">
    <source>
        <dbReference type="PROSITE-ProRule" id="PRU00125"/>
    </source>
</evidence>
<keyword evidence="11" id="KW-0521">NADP</keyword>
<reference evidence="21 22" key="1">
    <citation type="submission" date="2018-05" db="EMBL/GenBank/DDBJ databases">
        <authorList>
            <person name="Datahose"/>
        </authorList>
    </citation>
    <scope>NUCLEOTIDE SEQUENCE</scope>
</reference>
<dbReference type="Ensembl" id="ENSACLT00000001261.2">
    <property type="protein sequence ID" value="ENSACLP00000001231.2"/>
    <property type="gene ID" value="ENSACLG00000000838.2"/>
</dbReference>
<dbReference type="Gene3D" id="3.50.50.60">
    <property type="entry name" value="FAD/NAD(P)-binding domain"/>
    <property type="match status" value="1"/>
</dbReference>
<feature type="domain" description="Calponin-homology (CH)" evidence="19">
    <location>
        <begin position="512"/>
        <end position="618"/>
    </location>
</feature>
<name>A0A3P8N8Z9_ASTCA</name>
<protein>
    <recommendedName>
        <fullName evidence="5">F-actin monooxygenase</fullName>
        <ecNumber evidence="5">1.14.13.225</ecNumber>
    </recommendedName>
</protein>